<evidence type="ECO:0000256" key="5">
    <source>
        <dbReference type="SAM" id="SignalP"/>
    </source>
</evidence>
<dbReference type="PROSITE" id="PS50835">
    <property type="entry name" value="IG_LIKE"/>
    <property type="match status" value="1"/>
</dbReference>
<feature type="signal peptide" evidence="5">
    <location>
        <begin position="1"/>
        <end position="19"/>
    </location>
</feature>
<feature type="domain" description="Sushi" evidence="7">
    <location>
        <begin position="219"/>
        <end position="270"/>
    </location>
</feature>
<dbReference type="CDD" id="cd00033">
    <property type="entry name" value="CCP"/>
    <property type="match status" value="4"/>
</dbReference>
<evidence type="ECO:0000256" key="1">
    <source>
        <dbReference type="ARBA" id="ARBA00022729"/>
    </source>
</evidence>
<dbReference type="Gene3D" id="2.10.70.10">
    <property type="entry name" value="Complement Module, domain 1"/>
    <property type="match status" value="5"/>
</dbReference>
<feature type="domain" description="Sushi" evidence="7">
    <location>
        <begin position="83"/>
        <end position="141"/>
    </location>
</feature>
<keyword evidence="4" id="KW-0768">Sushi</keyword>
<evidence type="ECO:0000259" key="7">
    <source>
        <dbReference type="PROSITE" id="PS50923"/>
    </source>
</evidence>
<evidence type="ECO:0000313" key="9">
    <source>
        <dbReference type="Proteomes" id="UP000319801"/>
    </source>
</evidence>
<feature type="domain" description="Sushi" evidence="7">
    <location>
        <begin position="20"/>
        <end position="82"/>
    </location>
</feature>
<evidence type="ECO:0000256" key="3">
    <source>
        <dbReference type="ARBA" id="ARBA00023157"/>
    </source>
</evidence>
<protein>
    <submittedName>
        <fullName evidence="8">Sushi, von Willebrand factor type A, EGF and pentraxin domain-containing protein 1</fullName>
    </submittedName>
</protein>
<evidence type="ECO:0000256" key="4">
    <source>
        <dbReference type="PROSITE-ProRule" id="PRU00302"/>
    </source>
</evidence>
<dbReference type="AlphaFoldDB" id="A0A556VXV8"/>
<feature type="chain" id="PRO_5022028738" evidence="5">
    <location>
        <begin position="20"/>
        <end position="374"/>
    </location>
</feature>
<dbReference type="Pfam" id="PF00084">
    <property type="entry name" value="Sushi"/>
    <property type="match status" value="5"/>
</dbReference>
<feature type="domain" description="Ig-like" evidence="6">
    <location>
        <begin position="215"/>
        <end position="303"/>
    </location>
</feature>
<keyword evidence="2" id="KW-0677">Repeat</keyword>
<organism evidence="8 9">
    <name type="scientific">Bagarius yarrelli</name>
    <name type="common">Goonch</name>
    <name type="synonym">Bagrus yarrelli</name>
    <dbReference type="NCBI Taxonomy" id="175774"/>
    <lineage>
        <taxon>Eukaryota</taxon>
        <taxon>Metazoa</taxon>
        <taxon>Chordata</taxon>
        <taxon>Craniata</taxon>
        <taxon>Vertebrata</taxon>
        <taxon>Euteleostomi</taxon>
        <taxon>Actinopterygii</taxon>
        <taxon>Neopterygii</taxon>
        <taxon>Teleostei</taxon>
        <taxon>Ostariophysi</taxon>
        <taxon>Siluriformes</taxon>
        <taxon>Sisoridae</taxon>
        <taxon>Sisorinae</taxon>
        <taxon>Bagarius</taxon>
    </lineage>
</organism>
<dbReference type="InterPro" id="IPR000436">
    <property type="entry name" value="Sushi_SCR_CCP_dom"/>
</dbReference>
<dbReference type="PANTHER" id="PTHR45656:SF4">
    <property type="entry name" value="PROTEIN CBR-CLEC-78"/>
    <property type="match status" value="1"/>
</dbReference>
<dbReference type="PANTHER" id="PTHR45656">
    <property type="entry name" value="PROTEIN CBR-CLEC-78"/>
    <property type="match status" value="1"/>
</dbReference>
<accession>A0A556VXV8</accession>
<dbReference type="InterPro" id="IPR007110">
    <property type="entry name" value="Ig-like_dom"/>
</dbReference>
<evidence type="ECO:0000313" key="8">
    <source>
        <dbReference type="EMBL" id="TVK90465.1"/>
    </source>
</evidence>
<dbReference type="SUPFAM" id="SSF57535">
    <property type="entry name" value="Complement control module/SCR domain"/>
    <property type="match status" value="5"/>
</dbReference>
<name>A0A556VXV8_BAGYA</name>
<dbReference type="Proteomes" id="UP000319801">
    <property type="component" value="Unassembled WGS sequence"/>
</dbReference>
<comment type="caution">
    <text evidence="4">Lacks conserved residue(s) required for the propagation of feature annotation.</text>
</comment>
<dbReference type="OrthoDB" id="8961654at2759"/>
<feature type="disulfide bond" evidence="4">
    <location>
        <begin position="241"/>
        <end position="268"/>
    </location>
</feature>
<keyword evidence="1 5" id="KW-0732">Signal</keyword>
<dbReference type="InterPro" id="IPR035976">
    <property type="entry name" value="Sushi/SCR/CCP_sf"/>
</dbReference>
<dbReference type="PROSITE" id="PS50923">
    <property type="entry name" value="SUSHI"/>
    <property type="match status" value="5"/>
</dbReference>
<evidence type="ECO:0000256" key="2">
    <source>
        <dbReference type="ARBA" id="ARBA00022737"/>
    </source>
</evidence>
<proteinExistence type="predicted"/>
<comment type="caution">
    <text evidence="8">The sequence shown here is derived from an EMBL/GenBank/DDBJ whole genome shotgun (WGS) entry which is preliminary data.</text>
</comment>
<feature type="disulfide bond" evidence="4">
    <location>
        <begin position="53"/>
        <end position="80"/>
    </location>
</feature>
<feature type="domain" description="Sushi" evidence="7">
    <location>
        <begin position="148"/>
        <end position="208"/>
    </location>
</feature>
<evidence type="ECO:0000259" key="6">
    <source>
        <dbReference type="PROSITE" id="PS50835"/>
    </source>
</evidence>
<keyword evidence="3 4" id="KW-1015">Disulfide bond</keyword>
<gene>
    <name evidence="8" type="ORF">Baya_2546</name>
</gene>
<reference evidence="8 9" key="1">
    <citation type="journal article" date="2019" name="Genome Biol. Evol.">
        <title>Whole-Genome Sequencing of the Giant Devil Catfish, Bagarius yarrelli.</title>
        <authorList>
            <person name="Jiang W."/>
            <person name="Lv Y."/>
            <person name="Cheng L."/>
            <person name="Yang K."/>
            <person name="Chao B."/>
            <person name="Wang X."/>
            <person name="Li Y."/>
            <person name="Pan X."/>
            <person name="You X."/>
            <person name="Zhang Y."/>
            <person name="Yang J."/>
            <person name="Li J."/>
            <person name="Zhang X."/>
            <person name="Liu S."/>
            <person name="Sun C."/>
            <person name="Yang J."/>
            <person name="Shi Q."/>
        </authorList>
    </citation>
    <scope>NUCLEOTIDE SEQUENCE [LARGE SCALE GENOMIC DNA]</scope>
    <source>
        <strain evidence="8">JWS20170419001</strain>
        <tissue evidence="8">Muscle</tissue>
    </source>
</reference>
<dbReference type="InterPro" id="IPR051277">
    <property type="entry name" value="SEZ6_CSMD_C4BPB_Regulators"/>
</dbReference>
<feature type="domain" description="Sushi" evidence="7">
    <location>
        <begin position="271"/>
        <end position="331"/>
    </location>
</feature>
<keyword evidence="9" id="KW-1185">Reference proteome</keyword>
<sequence>MNFWMFLLLLLAFVTKGNTDKCLKPVPKGNVVLTNTALLQNNFPDGSTVSLECAVGYVVDQGSNNITCVNGEWSDQELTCKKKDCGPPSPTPHMKFHIPNGTLFGAHIRPYCERGYYLRGSSYKQCLATGWTGRSICLCTSKQLQPMVTCGNPPEIPNSVVDSHQTKVIIEFEDVIDYRCKEGYTLVGNRSVVCQENGKYSSLPQCKDKCLKPVPKGNVVLTNTALLQNNFPDGSTVSLECAVGYVVDQGSNNITCVNAEWSDQELTCKMVTCGNPPEIPHSVIDSNHTKLIMEFEDVTEYRCKEGYTLVGNGSVVCQENGKYSSLPQCKADQLISRVAASVHLTSFSISRVAASVHLTSCIMLSQFLKRQDRV</sequence>
<feature type="disulfide bond" evidence="4">
    <location>
        <begin position="112"/>
        <end position="139"/>
    </location>
</feature>
<dbReference type="EMBL" id="VCAZ01000007">
    <property type="protein sequence ID" value="TVK90465.1"/>
    <property type="molecule type" value="Genomic_DNA"/>
</dbReference>
<dbReference type="SMART" id="SM00032">
    <property type="entry name" value="CCP"/>
    <property type="match status" value="5"/>
</dbReference>